<evidence type="ECO:0000313" key="3">
    <source>
        <dbReference type="EMBL" id="GAA1733186.1"/>
    </source>
</evidence>
<comment type="caution">
    <text evidence="3">The sequence shown here is derived from an EMBL/GenBank/DDBJ whole genome shotgun (WGS) entry which is preliminary data.</text>
</comment>
<dbReference type="Pfam" id="PF07179">
    <property type="entry name" value="SseB"/>
    <property type="match status" value="1"/>
</dbReference>
<evidence type="ECO:0000256" key="1">
    <source>
        <dbReference type="SAM" id="MobiDB-lite"/>
    </source>
</evidence>
<protein>
    <submittedName>
        <fullName evidence="3">SseB family protein</fullName>
    </submittedName>
</protein>
<reference evidence="3 4" key="1">
    <citation type="journal article" date="2019" name="Int. J. Syst. Evol. Microbiol.">
        <title>The Global Catalogue of Microorganisms (GCM) 10K type strain sequencing project: providing services to taxonomists for standard genome sequencing and annotation.</title>
        <authorList>
            <consortium name="The Broad Institute Genomics Platform"/>
            <consortium name="The Broad Institute Genome Sequencing Center for Infectious Disease"/>
            <person name="Wu L."/>
            <person name="Ma J."/>
        </authorList>
    </citation>
    <scope>NUCLEOTIDE SEQUENCE [LARGE SCALE GENOMIC DNA]</scope>
    <source>
        <strain evidence="3 4">JCM 15589</strain>
    </source>
</reference>
<name>A0ABN2JN58_9MICO</name>
<dbReference type="InterPro" id="IPR009839">
    <property type="entry name" value="SseB_N"/>
</dbReference>
<feature type="compositionally biased region" description="Gly residues" evidence="1">
    <location>
        <begin position="7"/>
        <end position="18"/>
    </location>
</feature>
<evidence type="ECO:0000259" key="2">
    <source>
        <dbReference type="Pfam" id="PF07179"/>
    </source>
</evidence>
<accession>A0ABN2JN58</accession>
<gene>
    <name evidence="3" type="ORF">GCM10009809_30790</name>
</gene>
<organism evidence="3 4">
    <name type="scientific">Isoptericola hypogeus</name>
    <dbReference type="NCBI Taxonomy" id="300179"/>
    <lineage>
        <taxon>Bacteria</taxon>
        <taxon>Bacillati</taxon>
        <taxon>Actinomycetota</taxon>
        <taxon>Actinomycetes</taxon>
        <taxon>Micrococcales</taxon>
        <taxon>Promicromonosporaceae</taxon>
        <taxon>Isoptericola</taxon>
    </lineage>
</organism>
<evidence type="ECO:0000313" key="4">
    <source>
        <dbReference type="Proteomes" id="UP001501138"/>
    </source>
</evidence>
<proteinExistence type="predicted"/>
<keyword evidence="4" id="KW-1185">Reference proteome</keyword>
<feature type="region of interest" description="Disordered" evidence="1">
    <location>
        <begin position="1"/>
        <end position="37"/>
    </location>
</feature>
<dbReference type="Proteomes" id="UP001501138">
    <property type="component" value="Unassembled WGS sequence"/>
</dbReference>
<dbReference type="EMBL" id="BAAAPM010000006">
    <property type="protein sequence ID" value="GAA1733186.1"/>
    <property type="molecule type" value="Genomic_DNA"/>
</dbReference>
<feature type="domain" description="SseB protein N-terminal" evidence="2">
    <location>
        <begin position="42"/>
        <end position="168"/>
    </location>
</feature>
<sequence>MSVDDGGTPGAGDQGQGLPGHLRSIQPTSQFAGDDGSADAELARLLGEHAAGRAPLADVVARLAQTRVLVPVLAEATVSEVVSTGGKELHADKEAAAGVVAVETPDGRRALPVFTSVDAMRAWRADARPVPVEAPRAALSAVSEDWSLLVVDPAGPVTVHVPRPAVWALAQGNPWRPALVPAGAAGPRSSSGAGQDSGPGVVVDAEVAAAVADAAAPVQHVVRAHAEPGRRAEVAVVLALDPGLDRAGLDRVLGQVNARLGASTVISERVDSLELRVGAAR</sequence>